<proteinExistence type="predicted"/>
<keyword evidence="2" id="KW-1185">Reference proteome</keyword>
<organism evidence="1 2">
    <name type="scientific">Pantoea wallisii</name>
    <dbReference type="NCBI Taxonomy" id="1076551"/>
    <lineage>
        <taxon>Bacteria</taxon>
        <taxon>Pseudomonadati</taxon>
        <taxon>Pseudomonadota</taxon>
        <taxon>Gammaproteobacteria</taxon>
        <taxon>Enterobacterales</taxon>
        <taxon>Erwiniaceae</taxon>
        <taxon>Pantoea</taxon>
    </lineage>
</organism>
<dbReference type="AlphaFoldDB" id="A0A1X1D7N4"/>
<evidence type="ECO:0000313" key="1">
    <source>
        <dbReference type="EMBL" id="ORM72668.1"/>
    </source>
</evidence>
<dbReference type="EMBL" id="MLFS01000037">
    <property type="protein sequence ID" value="ORM72668.1"/>
    <property type="molecule type" value="Genomic_DNA"/>
</dbReference>
<name>A0A1X1D7N4_9GAMM</name>
<sequence length="71" mass="8137">MNDKREDVHHQPATEINICSMVVHLFDVAALAVTWLKSFSNPLFAQERAQKSEIQPLFKSHERSHTFTICG</sequence>
<gene>
    <name evidence="1" type="ORF">HA48_13365</name>
</gene>
<dbReference type="STRING" id="1076551.HA48_13365"/>
<protein>
    <submittedName>
        <fullName evidence="1">Uncharacterized protein</fullName>
    </submittedName>
</protein>
<accession>A0A1X1D7N4</accession>
<comment type="caution">
    <text evidence="1">The sequence shown here is derived from an EMBL/GenBank/DDBJ whole genome shotgun (WGS) entry which is preliminary data.</text>
</comment>
<dbReference type="Proteomes" id="UP000193104">
    <property type="component" value="Unassembled WGS sequence"/>
</dbReference>
<evidence type="ECO:0000313" key="2">
    <source>
        <dbReference type="Proteomes" id="UP000193104"/>
    </source>
</evidence>
<reference evidence="1 2" key="1">
    <citation type="journal article" date="2017" name="Antonie Van Leeuwenhoek">
        <title>Phylogenomic resolution of the bacterial genus Pantoea and its relationship with Erwinia and Tatumella.</title>
        <authorList>
            <person name="Palmer M."/>
            <person name="Steenkamp E.T."/>
            <person name="Coetzee M.P."/>
            <person name="Chan W.Y."/>
            <person name="van Zyl E."/>
            <person name="De Maayer P."/>
            <person name="Coutinho T.A."/>
            <person name="Blom J."/>
            <person name="Smits T.H."/>
            <person name="Duffy B."/>
            <person name="Venter S.N."/>
        </authorList>
    </citation>
    <scope>NUCLEOTIDE SEQUENCE [LARGE SCALE GENOMIC DNA]</scope>
    <source>
        <strain evidence="1 2">LMG 26277</strain>
    </source>
</reference>